<proteinExistence type="inferred from homology"/>
<keyword evidence="2" id="KW-0560">Oxidoreductase</keyword>
<dbReference type="Pfam" id="PF00106">
    <property type="entry name" value="adh_short"/>
    <property type="match status" value="1"/>
</dbReference>
<dbReference type="PRINTS" id="PR00081">
    <property type="entry name" value="GDHRDH"/>
</dbReference>
<dbReference type="eggNOG" id="COG0300">
    <property type="taxonomic scope" value="Bacteria"/>
</dbReference>
<dbReference type="PANTHER" id="PTHR44196:SF2">
    <property type="entry name" value="SHORT-CHAIN DEHYDROGENASE-RELATED"/>
    <property type="match status" value="1"/>
</dbReference>
<keyword evidence="5" id="KW-1185">Reference proteome</keyword>
<dbReference type="PANTHER" id="PTHR44196">
    <property type="entry name" value="DEHYDROGENASE/REDUCTASE SDR FAMILY MEMBER 7B"/>
    <property type="match status" value="1"/>
</dbReference>
<dbReference type="InterPro" id="IPR057326">
    <property type="entry name" value="KR_dom"/>
</dbReference>
<dbReference type="OrthoDB" id="9808814at2"/>
<comment type="similarity">
    <text evidence="1">Belongs to the short-chain dehydrogenases/reductases (SDR) family.</text>
</comment>
<dbReference type="InterPro" id="IPR002347">
    <property type="entry name" value="SDR_fam"/>
</dbReference>
<reference evidence="4 5" key="1">
    <citation type="submission" date="2010-12" db="EMBL/GenBank/DDBJ databases">
        <authorList>
            <person name="Muzny D."/>
            <person name="Qin X."/>
            <person name="Deng J."/>
            <person name="Jiang H."/>
            <person name="Liu Y."/>
            <person name="Qu J."/>
            <person name="Song X.-Z."/>
            <person name="Zhang L."/>
            <person name="Thornton R."/>
            <person name="Coyle M."/>
            <person name="Francisco L."/>
            <person name="Jackson L."/>
            <person name="Javaid M."/>
            <person name="Korchina V."/>
            <person name="Kovar C."/>
            <person name="Mata R."/>
            <person name="Mathew T."/>
            <person name="Ngo R."/>
            <person name="Nguyen L."/>
            <person name="Nguyen N."/>
            <person name="Okwuonu G."/>
            <person name="Ongeri F."/>
            <person name="Pham C."/>
            <person name="Simmons D."/>
            <person name="Wilczek-Boney K."/>
            <person name="Hale W."/>
            <person name="Jakkamsetti A."/>
            <person name="Pham P."/>
            <person name="Ruth R."/>
            <person name="San Lucas F."/>
            <person name="Warren J."/>
            <person name="Zhang J."/>
            <person name="Zhao Z."/>
            <person name="Zhou C."/>
            <person name="Zhu D."/>
            <person name="Lee S."/>
            <person name="Bess C."/>
            <person name="Blankenburg K."/>
            <person name="Forbes L."/>
            <person name="Fu Q."/>
            <person name="Gubbala S."/>
            <person name="Hirani K."/>
            <person name="Jayaseelan J.C."/>
            <person name="Lara F."/>
            <person name="Munidasa M."/>
            <person name="Palculict T."/>
            <person name="Patil S."/>
            <person name="Pu L.-L."/>
            <person name="Saada N."/>
            <person name="Tang L."/>
            <person name="Weissenberger G."/>
            <person name="Zhu Y."/>
            <person name="Hemphill L."/>
            <person name="Shang Y."/>
            <person name="Youmans B."/>
            <person name="Ayvaz T."/>
            <person name="Ross M."/>
            <person name="Santibanez J."/>
            <person name="Aqrawi P."/>
            <person name="Gross S."/>
            <person name="Joshi V."/>
            <person name="Fowler G."/>
            <person name="Nazareth L."/>
            <person name="Reid J."/>
            <person name="Worley K."/>
            <person name="Petrosino J."/>
            <person name="Highlander S."/>
            <person name="Gibbs R."/>
        </authorList>
    </citation>
    <scope>NUCLEOTIDE SEQUENCE [LARGE SCALE GENOMIC DNA]</scope>
    <source>
        <strain evidence="4 5">ATCC 23263</strain>
    </source>
</reference>
<sequence length="252" mass="27278">MSIAVITGATSGMGRALAKIIDRENQATTAFWLIGRREDQLRALKQELIKPARCFVMDLGEGEALIALQRELETADLKIGFLVNAAGFGMIGSIAELSAEVQMAMIDVNVRALTAITRLCLPYLSTGAHVVQFASAAAFLPQPNFAVYAASKSYVLSFSQALNAELPDASVTAVCPGPVRTAFFKTAEKVHRRAAFKNRFMADPEKVAAKAYRDAMAGRAVSVYGTAMKLLRLVAKLLPMRLLVWVQSPGKR</sequence>
<dbReference type="GO" id="GO:0016491">
    <property type="term" value="F:oxidoreductase activity"/>
    <property type="evidence" value="ECO:0007669"/>
    <property type="project" value="UniProtKB-KW"/>
</dbReference>
<dbReference type="STRING" id="887929.HMP0721_1586"/>
<dbReference type="SMART" id="SM00822">
    <property type="entry name" value="PKS_KR"/>
    <property type="match status" value="1"/>
</dbReference>
<protein>
    <submittedName>
        <fullName evidence="4">Oxidoreductase, short chain dehydrogenase/reductase family protein</fullName>
    </submittedName>
</protein>
<gene>
    <name evidence="4" type="ORF">HMP0721_1586</name>
</gene>
<comment type="caution">
    <text evidence="4">The sequence shown here is derived from an EMBL/GenBank/DDBJ whole genome shotgun (WGS) entry which is preliminary data.</text>
</comment>
<organism evidence="4 5">
    <name type="scientific">Pseudoramibacter alactolyticus ATCC 23263</name>
    <dbReference type="NCBI Taxonomy" id="887929"/>
    <lineage>
        <taxon>Bacteria</taxon>
        <taxon>Bacillati</taxon>
        <taxon>Bacillota</taxon>
        <taxon>Clostridia</taxon>
        <taxon>Eubacteriales</taxon>
        <taxon>Eubacteriaceae</taxon>
        <taxon>Pseudoramibacter</taxon>
    </lineage>
</organism>
<evidence type="ECO:0000256" key="1">
    <source>
        <dbReference type="ARBA" id="ARBA00006484"/>
    </source>
</evidence>
<dbReference type="SUPFAM" id="SSF51735">
    <property type="entry name" value="NAD(P)-binding Rossmann-fold domains"/>
    <property type="match status" value="1"/>
</dbReference>
<dbReference type="RefSeq" id="WP_006599008.1">
    <property type="nucleotide sequence ID" value="NZ_GL622359.1"/>
</dbReference>
<dbReference type="Proteomes" id="UP000004754">
    <property type="component" value="Unassembled WGS sequence"/>
</dbReference>
<evidence type="ECO:0000259" key="3">
    <source>
        <dbReference type="SMART" id="SM00822"/>
    </source>
</evidence>
<dbReference type="EMBL" id="AEQN01000022">
    <property type="protein sequence ID" value="EFV01205.1"/>
    <property type="molecule type" value="Genomic_DNA"/>
</dbReference>
<dbReference type="CDD" id="cd05233">
    <property type="entry name" value="SDR_c"/>
    <property type="match status" value="1"/>
</dbReference>
<dbReference type="GO" id="GO:0016020">
    <property type="term" value="C:membrane"/>
    <property type="evidence" value="ECO:0007669"/>
    <property type="project" value="TreeGrafter"/>
</dbReference>
<name>E6MI53_9FIRM</name>
<dbReference type="AlphaFoldDB" id="E6MI53"/>
<dbReference type="Gene3D" id="3.40.50.720">
    <property type="entry name" value="NAD(P)-binding Rossmann-like Domain"/>
    <property type="match status" value="1"/>
</dbReference>
<evidence type="ECO:0000256" key="2">
    <source>
        <dbReference type="ARBA" id="ARBA00023002"/>
    </source>
</evidence>
<accession>E6MI53</accession>
<feature type="domain" description="Ketoreductase" evidence="3">
    <location>
        <begin position="2"/>
        <end position="182"/>
    </location>
</feature>
<dbReference type="InterPro" id="IPR036291">
    <property type="entry name" value="NAD(P)-bd_dom_sf"/>
</dbReference>
<evidence type="ECO:0000313" key="5">
    <source>
        <dbReference type="Proteomes" id="UP000004754"/>
    </source>
</evidence>
<evidence type="ECO:0000313" key="4">
    <source>
        <dbReference type="EMBL" id="EFV01205.1"/>
    </source>
</evidence>
<dbReference type="HOGENOM" id="CLU_010194_2_1_9"/>